<accession>A0A290HD78</accession>
<keyword evidence="4 8" id="KW-0378">Hydrolase</keyword>
<feature type="domain" description="Glycoside hydrolase family 3 N-terminal" evidence="7">
    <location>
        <begin position="23"/>
        <end position="351"/>
    </location>
</feature>
<dbReference type="KEGG" id="sulj:SJPD1_1383"/>
<dbReference type="Proteomes" id="UP000217349">
    <property type="component" value="Chromosome"/>
</dbReference>
<dbReference type="InterPro" id="IPR001764">
    <property type="entry name" value="Glyco_hydro_3_N"/>
</dbReference>
<dbReference type="SUPFAM" id="SSF51445">
    <property type="entry name" value="(Trans)glycosidases"/>
    <property type="match status" value="1"/>
</dbReference>
<dbReference type="EC" id="3.2.1.52" evidence="3"/>
<reference evidence="9" key="1">
    <citation type="submission" date="2017-09" db="EMBL/GenBank/DDBJ databases">
        <title>The complete genome of Sulfurospirillum sp. JPD-1.</title>
        <authorList>
            <person name="Goris T."/>
        </authorList>
    </citation>
    <scope>NUCLEOTIDE SEQUENCE [LARGE SCALE GENOMIC DNA]</scope>
    <source>
        <strain evidence="9">JPD-1</strain>
    </source>
</reference>
<dbReference type="GO" id="GO:0009254">
    <property type="term" value="P:peptidoglycan turnover"/>
    <property type="evidence" value="ECO:0007669"/>
    <property type="project" value="TreeGrafter"/>
</dbReference>
<proteinExistence type="inferred from homology"/>
<evidence type="ECO:0000256" key="4">
    <source>
        <dbReference type="ARBA" id="ARBA00022801"/>
    </source>
</evidence>
<dbReference type="PANTHER" id="PTHR30480:SF13">
    <property type="entry name" value="BETA-HEXOSAMINIDASE"/>
    <property type="match status" value="1"/>
</dbReference>
<comment type="catalytic activity">
    <reaction evidence="1">
        <text>Hydrolysis of terminal non-reducing N-acetyl-D-hexosamine residues in N-acetyl-beta-D-hexosaminides.</text>
        <dbReference type="EC" id="3.2.1.52"/>
    </reaction>
</comment>
<dbReference type="GO" id="GO:0005975">
    <property type="term" value="P:carbohydrate metabolic process"/>
    <property type="evidence" value="ECO:0007669"/>
    <property type="project" value="InterPro"/>
</dbReference>
<evidence type="ECO:0000256" key="5">
    <source>
        <dbReference type="ARBA" id="ARBA00023295"/>
    </source>
</evidence>
<dbReference type="AlphaFoldDB" id="A0A290HD78"/>
<evidence type="ECO:0000259" key="7">
    <source>
        <dbReference type="Pfam" id="PF00933"/>
    </source>
</evidence>
<evidence type="ECO:0000313" key="8">
    <source>
        <dbReference type="EMBL" id="ATB69493.1"/>
    </source>
</evidence>
<dbReference type="EMBL" id="CP023275">
    <property type="protein sequence ID" value="ATB69493.1"/>
    <property type="molecule type" value="Genomic_DNA"/>
</dbReference>
<dbReference type="GO" id="GO:0004563">
    <property type="term" value="F:beta-N-acetylhexosaminidase activity"/>
    <property type="evidence" value="ECO:0007669"/>
    <property type="project" value="UniProtKB-EC"/>
</dbReference>
<name>A0A290HD78_9BACT</name>
<dbReference type="RefSeq" id="WP_226372266.1">
    <property type="nucleotide sequence ID" value="NZ_CP023275.1"/>
</dbReference>
<dbReference type="InterPro" id="IPR036962">
    <property type="entry name" value="Glyco_hydro_3_N_sf"/>
</dbReference>
<keyword evidence="6" id="KW-0732">Signal</keyword>
<protein>
    <recommendedName>
        <fullName evidence="3">beta-N-acetylhexosaminidase</fullName>
        <ecNumber evidence="3">3.2.1.52</ecNumber>
    </recommendedName>
</protein>
<keyword evidence="5 8" id="KW-0326">Glycosidase</keyword>
<dbReference type="Gene3D" id="3.20.20.300">
    <property type="entry name" value="Glycoside hydrolase, family 3, N-terminal domain"/>
    <property type="match status" value="1"/>
</dbReference>
<sequence length="365" mass="41032">MMFKLLLSCFFLSTLMYAKAPSLEEMIAQMIVIGFEGTKEGDKWVDQIAKDIKREKIGGILLTDKNIQNPSQLKKLNDYLKAEAPKGLPLIVAVEQEGGESSVLSTKKGFNEIPSAAKLFKTKDIAEAEELYKKLSSDLSKAGINVDFAPVLDLQSKRDNLDSPKVQRSYSSYEEIVTTYAMLLINALHTDGVTPVVKYFPTAGANLWNNFSSEEDITNTWRFEQLKPYYDLIAFGKMDAVLMSHVLQKEIDPKNPVLFSKSAIQGLLRDKMHFEGVVFADNFRTSSISNSIDFKQRIIRSIDAGVDILVIPNYFSENASTPLTIQKIITDAIKSGELSEERIALSYERINHFKQKLLKRGSHVN</sequence>
<dbReference type="PANTHER" id="PTHR30480">
    <property type="entry name" value="BETA-HEXOSAMINIDASE-RELATED"/>
    <property type="match status" value="1"/>
</dbReference>
<feature type="chain" id="PRO_5012900054" description="beta-N-acetylhexosaminidase" evidence="6">
    <location>
        <begin position="21"/>
        <end position="365"/>
    </location>
</feature>
<dbReference type="InterPro" id="IPR050226">
    <property type="entry name" value="NagZ_Beta-hexosaminidase"/>
</dbReference>
<evidence type="ECO:0000256" key="1">
    <source>
        <dbReference type="ARBA" id="ARBA00001231"/>
    </source>
</evidence>
<evidence type="ECO:0000256" key="3">
    <source>
        <dbReference type="ARBA" id="ARBA00012663"/>
    </source>
</evidence>
<dbReference type="InterPro" id="IPR017853">
    <property type="entry name" value="GH"/>
</dbReference>
<organism evidence="8 9">
    <name type="scientific">Sulfurospirillum diekertiae</name>
    <dbReference type="NCBI Taxonomy" id="1854492"/>
    <lineage>
        <taxon>Bacteria</taxon>
        <taxon>Pseudomonadati</taxon>
        <taxon>Campylobacterota</taxon>
        <taxon>Epsilonproteobacteria</taxon>
        <taxon>Campylobacterales</taxon>
        <taxon>Sulfurospirillaceae</taxon>
        <taxon>Sulfurospirillum</taxon>
    </lineage>
</organism>
<evidence type="ECO:0000313" key="9">
    <source>
        <dbReference type="Proteomes" id="UP000217349"/>
    </source>
</evidence>
<evidence type="ECO:0000256" key="6">
    <source>
        <dbReference type="SAM" id="SignalP"/>
    </source>
</evidence>
<dbReference type="Pfam" id="PF00933">
    <property type="entry name" value="Glyco_hydro_3"/>
    <property type="match status" value="1"/>
</dbReference>
<comment type="similarity">
    <text evidence="2">Belongs to the glycosyl hydrolase 3 family.</text>
</comment>
<evidence type="ECO:0000256" key="2">
    <source>
        <dbReference type="ARBA" id="ARBA00005336"/>
    </source>
</evidence>
<gene>
    <name evidence="8" type="ORF">SJPD1_1383</name>
</gene>
<feature type="signal peptide" evidence="6">
    <location>
        <begin position="1"/>
        <end position="20"/>
    </location>
</feature>